<gene>
    <name evidence="2" type="ORF">Maut_02175</name>
    <name evidence="3" type="ORF">MTAT_19480</name>
</gene>
<dbReference type="Proteomes" id="UP000322283">
    <property type="component" value="Unassembled WGS sequence"/>
</dbReference>
<evidence type="ECO:0000256" key="1">
    <source>
        <dbReference type="SAM" id="Phobius"/>
    </source>
</evidence>
<dbReference type="AlphaFoldDB" id="A0AAC9HJ44"/>
<keyword evidence="1" id="KW-0812">Transmembrane</keyword>
<evidence type="ECO:0000313" key="4">
    <source>
        <dbReference type="Proteomes" id="UP000094598"/>
    </source>
</evidence>
<reference evidence="3 5" key="2">
    <citation type="submission" date="2019-05" db="EMBL/GenBank/DDBJ databases">
        <title>Genome sequence of Moorella thermoacetica ATCC 33924.</title>
        <authorList>
            <person name="Poehlein A."/>
            <person name="Bengelsdorf F.R."/>
            <person name="Duerre P."/>
            <person name="Daniel R."/>
        </authorList>
    </citation>
    <scope>NUCLEOTIDE SEQUENCE [LARGE SCALE GENOMIC DNA]</scope>
    <source>
        <strain evidence="3 5">ATCC 33924</strain>
    </source>
</reference>
<accession>A0AAC9HJ44</accession>
<keyword evidence="1" id="KW-1133">Transmembrane helix</keyword>
<sequence length="148" mass="17609">MDDIYQSFYWSKPVLSSESAMFTLSFTIGIFCYSYRYSRYEIKVYSSREYIERHFYDDTLDAPRLVIMLRSPHCPKDFHYRWYNKARVIQSKDFMFALAIYWAILTHPNPPLEIVLALSCVDIPELKRWVQYKLKEIAGGLNHESPVG</sequence>
<keyword evidence="5" id="KW-1185">Reference proteome</keyword>
<dbReference type="RefSeq" id="WP_148871554.1">
    <property type="nucleotide sequence ID" value="NZ_CP017019.1"/>
</dbReference>
<dbReference type="EMBL" id="VCDX01000006">
    <property type="protein sequence ID" value="TYL12706.1"/>
    <property type="molecule type" value="Genomic_DNA"/>
</dbReference>
<evidence type="ECO:0000313" key="5">
    <source>
        <dbReference type="Proteomes" id="UP000322283"/>
    </source>
</evidence>
<proteinExistence type="predicted"/>
<name>A0AAC9HJ44_NEOTH</name>
<protein>
    <submittedName>
        <fullName evidence="2">Uncharacterized protein</fullName>
    </submittedName>
</protein>
<evidence type="ECO:0000313" key="2">
    <source>
        <dbReference type="EMBL" id="AOQ24605.1"/>
    </source>
</evidence>
<keyword evidence="1" id="KW-0472">Membrane</keyword>
<feature type="transmembrane region" description="Helical" evidence="1">
    <location>
        <begin position="20"/>
        <end position="38"/>
    </location>
</feature>
<organism evidence="2 4">
    <name type="scientific">Neomoorella thermoacetica</name>
    <name type="common">Clostridium thermoaceticum</name>
    <dbReference type="NCBI Taxonomy" id="1525"/>
    <lineage>
        <taxon>Bacteria</taxon>
        <taxon>Bacillati</taxon>
        <taxon>Bacillota</taxon>
        <taxon>Clostridia</taxon>
        <taxon>Neomoorellales</taxon>
        <taxon>Neomoorellaceae</taxon>
        <taxon>Neomoorella</taxon>
    </lineage>
</organism>
<reference evidence="2 4" key="1">
    <citation type="submission" date="2016-08" db="EMBL/GenBank/DDBJ databases">
        <title>Moorella thermoacetica DSM 103132.</title>
        <authorList>
            <person name="Jendresen C.B."/>
            <person name="Redl S.M."/>
            <person name="Jensen T.O."/>
            <person name="Nielsen A.T."/>
        </authorList>
    </citation>
    <scope>NUCLEOTIDE SEQUENCE [LARGE SCALE GENOMIC DNA]</scope>
    <source>
        <strain evidence="2 4">DSM 103132</strain>
    </source>
</reference>
<dbReference type="Proteomes" id="UP000094598">
    <property type="component" value="Chromosome"/>
</dbReference>
<dbReference type="EMBL" id="CP017019">
    <property type="protein sequence ID" value="AOQ24605.1"/>
    <property type="molecule type" value="Genomic_DNA"/>
</dbReference>
<evidence type="ECO:0000313" key="3">
    <source>
        <dbReference type="EMBL" id="TYL12706.1"/>
    </source>
</evidence>